<accession>D8M428</accession>
<dbReference type="RefSeq" id="XP_012896865.1">
    <property type="nucleotide sequence ID" value="XM_013041411.1"/>
</dbReference>
<evidence type="ECO:0000313" key="2">
    <source>
        <dbReference type="Proteomes" id="UP000008312"/>
    </source>
</evidence>
<proteinExistence type="predicted"/>
<evidence type="ECO:0000313" key="1">
    <source>
        <dbReference type="EMBL" id="CBK22817.2"/>
    </source>
</evidence>
<dbReference type="GeneID" id="24919578"/>
<reference evidence="1" key="1">
    <citation type="submission" date="2010-02" db="EMBL/GenBank/DDBJ databases">
        <title>Sequencing and annotation of the Blastocystis hominis genome.</title>
        <authorList>
            <person name="Wincker P."/>
        </authorList>
    </citation>
    <scope>NUCLEOTIDE SEQUENCE</scope>
    <source>
        <strain evidence="1">Singapore isolate B</strain>
    </source>
</reference>
<dbReference type="AlphaFoldDB" id="D8M428"/>
<gene>
    <name evidence="1" type="ORF">GSBLH_T00002407001</name>
</gene>
<sequence>MMPSPMQGVMPRPLQSMQGMMPGARPPMQAGYRRPPMPMPVVEPKRPKMTNMDRVQQDNDQKMIESLLSRWYEVRKAGIELTEKRIKERGTLLKKIREETIQQQQATRRTEEQLIQDRNNLNLGVCNKQNANICYFT</sequence>
<name>D8M428_BLAHO</name>
<organism evidence="1">
    <name type="scientific">Blastocystis hominis</name>
    <dbReference type="NCBI Taxonomy" id="12968"/>
    <lineage>
        <taxon>Eukaryota</taxon>
        <taxon>Sar</taxon>
        <taxon>Stramenopiles</taxon>
        <taxon>Bigyra</taxon>
        <taxon>Opalozoa</taxon>
        <taxon>Opalinata</taxon>
        <taxon>Blastocystidae</taxon>
        <taxon>Blastocystis</taxon>
    </lineage>
</organism>
<dbReference type="EMBL" id="FN668651">
    <property type="protein sequence ID" value="CBK22817.2"/>
    <property type="molecule type" value="Genomic_DNA"/>
</dbReference>
<dbReference type="Proteomes" id="UP000008312">
    <property type="component" value="Unassembled WGS sequence"/>
</dbReference>
<keyword evidence="2" id="KW-1185">Reference proteome</keyword>
<dbReference type="InParanoid" id="D8M428"/>
<protein>
    <submittedName>
        <fullName evidence="1">Uncharacterized protein</fullName>
    </submittedName>
</protein>